<dbReference type="EMBL" id="UINC01095141">
    <property type="protein sequence ID" value="SVC50983.1"/>
    <property type="molecule type" value="Genomic_DNA"/>
</dbReference>
<protein>
    <submittedName>
        <fullName evidence="1">Uncharacterized protein</fullName>
    </submittedName>
</protein>
<evidence type="ECO:0000313" key="1">
    <source>
        <dbReference type="EMBL" id="SVC50983.1"/>
    </source>
</evidence>
<gene>
    <name evidence="1" type="ORF">METZ01_LOCUS303837</name>
</gene>
<proteinExistence type="predicted"/>
<name>A0A382MPR1_9ZZZZ</name>
<sequence>MSLQNLKFCILKENSLNFFGKMIGMNNSKKSSSVSYQDGRIDPGVDCSREGWLGSYIRSKKNQ</sequence>
<dbReference type="AlphaFoldDB" id="A0A382MPR1"/>
<organism evidence="1">
    <name type="scientific">marine metagenome</name>
    <dbReference type="NCBI Taxonomy" id="408172"/>
    <lineage>
        <taxon>unclassified sequences</taxon>
        <taxon>metagenomes</taxon>
        <taxon>ecological metagenomes</taxon>
    </lineage>
</organism>
<reference evidence="1" key="1">
    <citation type="submission" date="2018-05" db="EMBL/GenBank/DDBJ databases">
        <authorList>
            <person name="Lanie J.A."/>
            <person name="Ng W.-L."/>
            <person name="Kazmierczak K.M."/>
            <person name="Andrzejewski T.M."/>
            <person name="Davidsen T.M."/>
            <person name="Wayne K.J."/>
            <person name="Tettelin H."/>
            <person name="Glass J.I."/>
            <person name="Rusch D."/>
            <person name="Podicherti R."/>
            <person name="Tsui H.-C.T."/>
            <person name="Winkler M.E."/>
        </authorList>
    </citation>
    <scope>NUCLEOTIDE SEQUENCE</scope>
</reference>
<accession>A0A382MPR1</accession>